<dbReference type="PROSITE" id="PS50156">
    <property type="entry name" value="SSD"/>
    <property type="match status" value="2"/>
</dbReference>
<protein>
    <submittedName>
        <fullName evidence="9">RND transporter</fullName>
    </submittedName>
</protein>
<feature type="transmembrane region" description="Helical" evidence="7">
    <location>
        <begin position="308"/>
        <end position="329"/>
    </location>
</feature>
<evidence type="ECO:0000256" key="1">
    <source>
        <dbReference type="ARBA" id="ARBA00004651"/>
    </source>
</evidence>
<feature type="domain" description="SSD" evidence="8">
    <location>
        <begin position="238"/>
        <end position="365"/>
    </location>
</feature>
<comment type="caution">
    <text evidence="9">The sequence shown here is derived from an EMBL/GenBank/DDBJ whole genome shotgun (WGS) entry which is preliminary data.</text>
</comment>
<evidence type="ECO:0000259" key="8">
    <source>
        <dbReference type="PROSITE" id="PS50156"/>
    </source>
</evidence>
<dbReference type="InterPro" id="IPR050545">
    <property type="entry name" value="Mycobact_MmpL"/>
</dbReference>
<evidence type="ECO:0000313" key="9">
    <source>
        <dbReference type="EMBL" id="TPV34855.1"/>
    </source>
</evidence>
<evidence type="ECO:0000256" key="6">
    <source>
        <dbReference type="ARBA" id="ARBA00023136"/>
    </source>
</evidence>
<feature type="transmembrane region" description="Helical" evidence="7">
    <location>
        <begin position="12"/>
        <end position="31"/>
    </location>
</feature>
<dbReference type="AlphaFoldDB" id="A0A506PNQ5"/>
<evidence type="ECO:0000256" key="4">
    <source>
        <dbReference type="ARBA" id="ARBA00022692"/>
    </source>
</evidence>
<feature type="transmembrane region" description="Helical" evidence="7">
    <location>
        <begin position="267"/>
        <end position="288"/>
    </location>
</feature>
<feature type="transmembrane region" description="Helical" evidence="7">
    <location>
        <begin position="723"/>
        <end position="746"/>
    </location>
</feature>
<proteinExistence type="inferred from homology"/>
<feature type="transmembrane region" description="Helical" evidence="7">
    <location>
        <begin position="341"/>
        <end position="366"/>
    </location>
</feature>
<keyword evidence="3" id="KW-1003">Cell membrane</keyword>
<organism evidence="9 10">
    <name type="scientific">Paucihalobacter ruber</name>
    <dbReference type="NCBI Taxonomy" id="2567861"/>
    <lineage>
        <taxon>Bacteria</taxon>
        <taxon>Pseudomonadati</taxon>
        <taxon>Bacteroidota</taxon>
        <taxon>Flavobacteriia</taxon>
        <taxon>Flavobacteriales</taxon>
        <taxon>Flavobacteriaceae</taxon>
        <taxon>Paucihalobacter</taxon>
    </lineage>
</organism>
<feature type="transmembrane region" description="Helical" evidence="7">
    <location>
        <begin position="649"/>
        <end position="671"/>
    </location>
</feature>
<keyword evidence="5 7" id="KW-1133">Transmembrane helix</keyword>
<dbReference type="PANTHER" id="PTHR33406:SF6">
    <property type="entry name" value="MEMBRANE PROTEIN YDGH-RELATED"/>
    <property type="match status" value="1"/>
</dbReference>
<keyword evidence="10" id="KW-1185">Reference proteome</keyword>
<comment type="similarity">
    <text evidence="2">Belongs to the resistance-nodulation-cell division (RND) (TC 2.A.6) family. MmpL subfamily.</text>
</comment>
<evidence type="ECO:0000256" key="7">
    <source>
        <dbReference type="SAM" id="Phobius"/>
    </source>
</evidence>
<comment type="subcellular location">
    <subcellularLocation>
        <location evidence="1">Cell membrane</location>
        <topology evidence="1">Multi-pass membrane protein</topology>
    </subcellularLocation>
</comment>
<dbReference type="PANTHER" id="PTHR33406">
    <property type="entry name" value="MEMBRANE PROTEIN MJ1562-RELATED"/>
    <property type="match status" value="1"/>
</dbReference>
<keyword evidence="4 7" id="KW-0812">Transmembrane</keyword>
<reference evidence="9 10" key="1">
    <citation type="submission" date="2019-06" db="EMBL/GenBank/DDBJ databases">
        <title>Flavobacteriaceae Paucihalobacterium erythroidium CWB-1, complete genome.</title>
        <authorList>
            <person name="Wu S."/>
        </authorList>
    </citation>
    <scope>NUCLEOTIDE SEQUENCE [LARGE SCALE GENOMIC DNA]</scope>
    <source>
        <strain evidence="9 10">CWB-1</strain>
    </source>
</reference>
<dbReference type="Gene3D" id="1.20.1640.10">
    <property type="entry name" value="Multidrug efflux transporter AcrB transmembrane domain"/>
    <property type="match status" value="2"/>
</dbReference>
<feature type="transmembrane region" description="Helical" evidence="7">
    <location>
        <begin position="213"/>
        <end position="231"/>
    </location>
</feature>
<feature type="transmembrane region" description="Helical" evidence="7">
    <location>
        <begin position="623"/>
        <end position="643"/>
    </location>
</feature>
<evidence type="ECO:0000256" key="2">
    <source>
        <dbReference type="ARBA" id="ARBA00010157"/>
    </source>
</evidence>
<dbReference type="GO" id="GO:0005886">
    <property type="term" value="C:plasma membrane"/>
    <property type="evidence" value="ECO:0007669"/>
    <property type="project" value="UniProtKB-SubCell"/>
</dbReference>
<accession>A0A506PNQ5</accession>
<evidence type="ECO:0000256" key="3">
    <source>
        <dbReference type="ARBA" id="ARBA00022475"/>
    </source>
</evidence>
<feature type="transmembrane region" description="Helical" evidence="7">
    <location>
        <begin position="692"/>
        <end position="717"/>
    </location>
</feature>
<dbReference type="SUPFAM" id="SSF82866">
    <property type="entry name" value="Multidrug efflux transporter AcrB transmembrane domain"/>
    <property type="match status" value="2"/>
</dbReference>
<sequence>MKIFQNIVETLLITKWLIIGLLLLLLGFSNYSTLKNLKVDNSLAIWFLEDNPKYNAYIAYQEKFGSDEVFIAMLPVSNALDSIEVKKLERLHQKIDSLWYVNTSFSLSKAEYPVYNNGVFVFSPLYNPQRSENAIKSLMSKIPSISHQLVTADFKNLFFYIQLKPTPLIESQREIILPEIEQYFNEIIGNDYHLSGAPVLNEAYSRGIYKESLIFAVLTIAVIGLMLLFLLPDRRYLIIALCAVIVPVSLLFGIITAFGFALNMISMLIPTILLVYSVSDAVHIINIYHKEGIINSNLNKLNLMALAFRKSLTPCFYTTLTTIVGYFALYLSPLPAFKNMGVLTCIGLLLCFVLVYVIVIIGLSFYNIDFKNSKPVLSLSNINYQLLIQRLNEFTSERKSGIILVSTILMMAGIYSVFNLKIDTDSLNLLAEGKAKQDLRVIESHLDASSRLQINITTTSEDNMFLDDGVASLERFQKQLDEHPLLSNPVSVITIKDFLEERTPVLFQSNINKTKLQSALTSYNEHSNSFYTFFSKDLKTLGITVGVKELKTSELETIMNDIETAFESSFNTEKFSLDIQGFSVVFSQLNKFILQTQFRSFFAAFIVGFLALLFFIKNVKTTILVLIPNILPLLVLALAMWILEIPLDVTTVMITPIMLGIAMDDTIHLIYKYKRTKAIKGNAQQRIDKSMVYTGSALFSTTIALVAGFLIISTSAVPSVSEFGILCALTIAIAFISDVVFLPALLKRFDK</sequence>
<dbReference type="OrthoDB" id="9805018at2"/>
<feature type="transmembrane region" description="Helical" evidence="7">
    <location>
        <begin position="238"/>
        <end position="261"/>
    </location>
</feature>
<evidence type="ECO:0000313" key="10">
    <source>
        <dbReference type="Proteomes" id="UP000317332"/>
    </source>
</evidence>
<dbReference type="Proteomes" id="UP000317332">
    <property type="component" value="Unassembled WGS sequence"/>
</dbReference>
<gene>
    <name evidence="9" type="ORF">FJ651_04800</name>
</gene>
<feature type="domain" description="SSD" evidence="8">
    <location>
        <begin position="602"/>
        <end position="748"/>
    </location>
</feature>
<dbReference type="RefSeq" id="WP_140989277.1">
    <property type="nucleotide sequence ID" value="NZ_VHIQ01000002.1"/>
</dbReference>
<dbReference type="InterPro" id="IPR004869">
    <property type="entry name" value="MMPL_dom"/>
</dbReference>
<feature type="transmembrane region" description="Helical" evidence="7">
    <location>
        <begin position="400"/>
        <end position="418"/>
    </location>
</feature>
<evidence type="ECO:0000256" key="5">
    <source>
        <dbReference type="ARBA" id="ARBA00022989"/>
    </source>
</evidence>
<dbReference type="Pfam" id="PF03176">
    <property type="entry name" value="MMPL"/>
    <property type="match status" value="2"/>
</dbReference>
<dbReference type="InterPro" id="IPR000731">
    <property type="entry name" value="SSD"/>
</dbReference>
<name>A0A506PNQ5_9FLAO</name>
<keyword evidence="6 7" id="KW-0472">Membrane</keyword>
<dbReference type="EMBL" id="VHIQ01000002">
    <property type="protein sequence ID" value="TPV34855.1"/>
    <property type="molecule type" value="Genomic_DNA"/>
</dbReference>
<feature type="transmembrane region" description="Helical" evidence="7">
    <location>
        <begin position="598"/>
        <end position="616"/>
    </location>
</feature>